<feature type="compositionally biased region" description="Basic and acidic residues" evidence="1">
    <location>
        <begin position="1"/>
        <end position="12"/>
    </location>
</feature>
<evidence type="ECO:0000313" key="2">
    <source>
        <dbReference type="EMBL" id="PKU76313.1"/>
    </source>
</evidence>
<dbReference type="EMBL" id="KZ502542">
    <property type="protein sequence ID" value="PKU76313.1"/>
    <property type="molecule type" value="Genomic_DNA"/>
</dbReference>
<evidence type="ECO:0000313" key="3">
    <source>
        <dbReference type="Proteomes" id="UP000233837"/>
    </source>
</evidence>
<reference evidence="2 3" key="1">
    <citation type="journal article" date="2016" name="Sci. Rep.">
        <title>The Dendrobium catenatum Lindl. genome sequence provides insights into polysaccharide synthase, floral development and adaptive evolution.</title>
        <authorList>
            <person name="Zhang G.Q."/>
            <person name="Xu Q."/>
            <person name="Bian C."/>
            <person name="Tsai W.C."/>
            <person name="Yeh C.M."/>
            <person name="Liu K.W."/>
            <person name="Yoshida K."/>
            <person name="Zhang L.S."/>
            <person name="Chang S.B."/>
            <person name="Chen F."/>
            <person name="Shi Y."/>
            <person name="Su Y.Y."/>
            <person name="Zhang Y.Q."/>
            <person name="Chen L.J."/>
            <person name="Yin Y."/>
            <person name="Lin M."/>
            <person name="Huang H."/>
            <person name="Deng H."/>
            <person name="Wang Z.W."/>
            <person name="Zhu S.L."/>
            <person name="Zhao X."/>
            <person name="Deng C."/>
            <person name="Niu S.C."/>
            <person name="Huang J."/>
            <person name="Wang M."/>
            <person name="Liu G.H."/>
            <person name="Yang H.J."/>
            <person name="Xiao X.J."/>
            <person name="Hsiao Y.Y."/>
            <person name="Wu W.L."/>
            <person name="Chen Y.Y."/>
            <person name="Mitsuda N."/>
            <person name="Ohme-Takagi M."/>
            <person name="Luo Y.B."/>
            <person name="Van de Peer Y."/>
            <person name="Liu Z.J."/>
        </authorList>
    </citation>
    <scope>NUCLEOTIDE SEQUENCE [LARGE SCALE GENOMIC DNA]</scope>
    <source>
        <tissue evidence="2">The whole plant</tissue>
    </source>
</reference>
<feature type="region of interest" description="Disordered" evidence="1">
    <location>
        <begin position="53"/>
        <end position="88"/>
    </location>
</feature>
<dbReference type="Proteomes" id="UP000233837">
    <property type="component" value="Unassembled WGS sequence"/>
</dbReference>
<dbReference type="AlphaFoldDB" id="A0A2I0WKX7"/>
<gene>
    <name evidence="2" type="ORF">MA16_Dca025628</name>
</gene>
<keyword evidence="3" id="KW-1185">Reference proteome</keyword>
<name>A0A2I0WKX7_9ASPA</name>
<organism evidence="2 3">
    <name type="scientific">Dendrobium catenatum</name>
    <dbReference type="NCBI Taxonomy" id="906689"/>
    <lineage>
        <taxon>Eukaryota</taxon>
        <taxon>Viridiplantae</taxon>
        <taxon>Streptophyta</taxon>
        <taxon>Embryophyta</taxon>
        <taxon>Tracheophyta</taxon>
        <taxon>Spermatophyta</taxon>
        <taxon>Magnoliopsida</taxon>
        <taxon>Liliopsida</taxon>
        <taxon>Asparagales</taxon>
        <taxon>Orchidaceae</taxon>
        <taxon>Epidendroideae</taxon>
        <taxon>Malaxideae</taxon>
        <taxon>Dendrobiinae</taxon>
        <taxon>Dendrobium</taxon>
    </lineage>
</organism>
<proteinExistence type="predicted"/>
<feature type="region of interest" description="Disordered" evidence="1">
    <location>
        <begin position="1"/>
        <end position="24"/>
    </location>
</feature>
<sequence length="88" mass="10166">MSDFRPDGKKVVEWANSDSTGGAGEVRSWFQRAGLDGLQSFLPIKMSQLPIVGRRERDRARERDRERKGGRRPRSRFLLMTRGCRAMK</sequence>
<protein>
    <submittedName>
        <fullName evidence="2">Uncharacterized protein</fullName>
    </submittedName>
</protein>
<evidence type="ECO:0000256" key="1">
    <source>
        <dbReference type="SAM" id="MobiDB-lite"/>
    </source>
</evidence>
<accession>A0A2I0WKX7</accession>
<reference evidence="2 3" key="2">
    <citation type="journal article" date="2017" name="Nature">
        <title>The Apostasia genome and the evolution of orchids.</title>
        <authorList>
            <person name="Zhang G.Q."/>
            <person name="Liu K.W."/>
            <person name="Li Z."/>
            <person name="Lohaus R."/>
            <person name="Hsiao Y.Y."/>
            <person name="Niu S.C."/>
            <person name="Wang J.Y."/>
            <person name="Lin Y.C."/>
            <person name="Xu Q."/>
            <person name="Chen L.J."/>
            <person name="Yoshida K."/>
            <person name="Fujiwara S."/>
            <person name="Wang Z.W."/>
            <person name="Zhang Y.Q."/>
            <person name="Mitsuda N."/>
            <person name="Wang M."/>
            <person name="Liu G.H."/>
            <person name="Pecoraro L."/>
            <person name="Huang H.X."/>
            <person name="Xiao X.J."/>
            <person name="Lin M."/>
            <person name="Wu X.Y."/>
            <person name="Wu W.L."/>
            <person name="Chen Y.Y."/>
            <person name="Chang S.B."/>
            <person name="Sakamoto S."/>
            <person name="Ohme-Takagi M."/>
            <person name="Yagi M."/>
            <person name="Zeng S.J."/>
            <person name="Shen C.Y."/>
            <person name="Yeh C.M."/>
            <person name="Luo Y.B."/>
            <person name="Tsai W.C."/>
            <person name="Van de Peer Y."/>
            <person name="Liu Z.J."/>
        </authorList>
    </citation>
    <scope>NUCLEOTIDE SEQUENCE [LARGE SCALE GENOMIC DNA]</scope>
    <source>
        <tissue evidence="2">The whole plant</tissue>
    </source>
</reference>
<feature type="compositionally biased region" description="Basic and acidic residues" evidence="1">
    <location>
        <begin position="53"/>
        <end position="67"/>
    </location>
</feature>